<dbReference type="RefSeq" id="WP_342958702.1">
    <property type="nucleotide sequence ID" value="NZ_JAZHFZ010000013.1"/>
</dbReference>
<evidence type="ECO:0000313" key="2">
    <source>
        <dbReference type="Proteomes" id="UP001481677"/>
    </source>
</evidence>
<proteinExistence type="predicted"/>
<comment type="caution">
    <text evidence="1">The sequence shown here is derived from an EMBL/GenBank/DDBJ whole genome shotgun (WGS) entry which is preliminary data.</text>
</comment>
<dbReference type="Proteomes" id="UP001481677">
    <property type="component" value="Unassembled WGS sequence"/>
</dbReference>
<evidence type="ECO:0000313" key="1">
    <source>
        <dbReference type="EMBL" id="MEM5339694.1"/>
    </source>
</evidence>
<protein>
    <submittedName>
        <fullName evidence="1">Uncharacterized protein</fullName>
    </submittedName>
</protein>
<reference evidence="1 2" key="1">
    <citation type="submission" date="2024-01" db="EMBL/GenBank/DDBJ databases">
        <title>The diversity of rhizobia nodulating Mimosa spp. in eleven states of Brazil covering several biomes is determined by host plant, location, and edaphic factors.</title>
        <authorList>
            <person name="Rouws L."/>
            <person name="Barauna A."/>
            <person name="Beukes C."/>
            <person name="De Faria S.M."/>
            <person name="Gross E."/>
            <person name="Dos Reis Junior F.B."/>
            <person name="Simon M."/>
            <person name="Maluk M."/>
            <person name="Odee D.W."/>
            <person name="Kenicer G."/>
            <person name="Young J.P.W."/>
            <person name="Reis V.M."/>
            <person name="Zilli J."/>
            <person name="James E.K."/>
        </authorList>
    </citation>
    <scope>NUCLEOTIDE SEQUENCE [LARGE SCALE GENOMIC DNA]</scope>
    <source>
        <strain evidence="1 2">JPY530</strain>
    </source>
</reference>
<keyword evidence="2" id="KW-1185">Reference proteome</keyword>
<dbReference type="EMBL" id="JAZHGA010000005">
    <property type="protein sequence ID" value="MEM5339694.1"/>
    <property type="molecule type" value="Genomic_DNA"/>
</dbReference>
<organism evidence="1 2">
    <name type="scientific">Paraburkholderia azotifigens</name>
    <dbReference type="NCBI Taxonomy" id="2057004"/>
    <lineage>
        <taxon>Bacteria</taxon>
        <taxon>Pseudomonadati</taxon>
        <taxon>Pseudomonadota</taxon>
        <taxon>Betaproteobacteria</taxon>
        <taxon>Burkholderiales</taxon>
        <taxon>Burkholderiaceae</taxon>
        <taxon>Paraburkholderia</taxon>
    </lineage>
</organism>
<sequence length="157" mass="17704">MRFTFETAQLKVRTKVLMQHHYGDTEKDEESFRTFIVQMEERLGSEFCEPGSLSSHSKDIRRGIDGRCGLAVRVATDALSQHGSKHKLNWDLYKKYLDELAETAGNDLAMERCATNKPIVAAAEATITQRKPKHDKIERSGRVVATKNTNAANHPFA</sequence>
<accession>A0ABU9QZH6</accession>
<gene>
    <name evidence="1" type="ORF">V4C56_08615</name>
</gene>
<name>A0ABU9QZH6_9BURK</name>